<protein>
    <submittedName>
        <fullName evidence="7">MIR domain protein</fullName>
        <ecNumber evidence="7">1.6.5.3</ecNumber>
    </submittedName>
</protein>
<evidence type="ECO:0000256" key="2">
    <source>
        <dbReference type="ARBA" id="ARBA00022692"/>
    </source>
</evidence>
<dbReference type="InterPro" id="IPR005821">
    <property type="entry name" value="Ion_trans_dom"/>
</dbReference>
<proteinExistence type="predicted"/>
<feature type="transmembrane region" description="Helical" evidence="5">
    <location>
        <begin position="108"/>
        <end position="133"/>
    </location>
</feature>
<evidence type="ECO:0000313" key="8">
    <source>
        <dbReference type="Proteomes" id="UP000008983"/>
    </source>
</evidence>
<evidence type="ECO:0000313" key="7">
    <source>
        <dbReference type="EMBL" id="EGR30289.1"/>
    </source>
</evidence>
<keyword evidence="7" id="KW-0560">Oxidoreductase</keyword>
<keyword evidence="2 5" id="KW-0812">Transmembrane</keyword>
<dbReference type="EC" id="1.6.5.3" evidence="7"/>
<evidence type="ECO:0000256" key="3">
    <source>
        <dbReference type="ARBA" id="ARBA00022989"/>
    </source>
</evidence>
<dbReference type="GeneID" id="14906400"/>
<dbReference type="Gene3D" id="1.10.287.70">
    <property type="match status" value="1"/>
</dbReference>
<evidence type="ECO:0000259" key="6">
    <source>
        <dbReference type="Pfam" id="PF00520"/>
    </source>
</evidence>
<feature type="transmembrane region" description="Helical" evidence="5">
    <location>
        <begin position="45"/>
        <end position="67"/>
    </location>
</feature>
<dbReference type="EMBL" id="GL984019">
    <property type="protein sequence ID" value="EGR30289.1"/>
    <property type="molecule type" value="Genomic_DNA"/>
</dbReference>
<dbReference type="STRING" id="857967.G0QWW8"/>
<keyword evidence="8" id="KW-1185">Reference proteome</keyword>
<sequence length="348" mass="42179">MIFCSMFILIFFLIKKGPLYYKEAWYQNKHIIINNTNIFTKITKYFFLIILSLIKVFLNLDIIYYIAYGFFSVLGTLQHPFFFCFHLSEFLFRYPTLRNILKSVYEPYVSLVLTFILILLFIYIFTIFGYVLLNQKYQNRCEELYICFFETFDQNFKNNGGLGGFFQNNIVQSAQNYNFFDFFFENMGNIIINIILVQIFAGIIIDKFSQLRGQENEKMIDIQEVCFICGNQRELFNRKSDQGFIQHIKNEHYLWNYIYYLAYLEDKEVTEYSGIESYVYFKLQNKDFTWFPIQRAAVLVDEEQQIQQELQKYKDLQNEVFYFILFFQFLIIGRFYQTKFIINILINQ</sequence>
<reference evidence="7 8" key="1">
    <citation type="submission" date="2011-07" db="EMBL/GenBank/DDBJ databases">
        <authorList>
            <person name="Coyne R."/>
            <person name="Brami D."/>
            <person name="Johnson J."/>
            <person name="Hostetler J."/>
            <person name="Hannick L."/>
            <person name="Clark T."/>
            <person name="Cassidy-Hanley D."/>
            <person name="Inman J."/>
        </authorList>
    </citation>
    <scope>NUCLEOTIDE SEQUENCE [LARGE SCALE GENOMIC DNA]</scope>
    <source>
        <strain evidence="7 8">G5</strain>
    </source>
</reference>
<gene>
    <name evidence="7" type="ORF">IMG5_135850</name>
</gene>
<comment type="subcellular location">
    <subcellularLocation>
        <location evidence="1">Membrane</location>
        <topology evidence="1">Multi-pass membrane protein</topology>
    </subcellularLocation>
</comment>
<feature type="transmembrane region" description="Helical" evidence="5">
    <location>
        <begin position="320"/>
        <end position="336"/>
    </location>
</feature>
<dbReference type="InterPro" id="IPR015925">
    <property type="entry name" value="Ryanodine_IP3_receptor"/>
</dbReference>
<dbReference type="AlphaFoldDB" id="G0QWW8"/>
<keyword evidence="3 5" id="KW-1133">Transmembrane helix</keyword>
<feature type="transmembrane region" description="Helical" evidence="5">
    <location>
        <begin position="187"/>
        <end position="205"/>
    </location>
</feature>
<accession>G0QWW8</accession>
<dbReference type="RefSeq" id="XP_004031876.1">
    <property type="nucleotide sequence ID" value="XM_004031828.1"/>
</dbReference>
<dbReference type="GO" id="GO:0016491">
    <property type="term" value="F:oxidoreductase activity"/>
    <property type="evidence" value="ECO:0007669"/>
    <property type="project" value="UniProtKB-KW"/>
</dbReference>
<dbReference type="eggNOG" id="KOG3533">
    <property type="taxonomic scope" value="Eukaryota"/>
</dbReference>
<organism evidence="7 8">
    <name type="scientific">Ichthyophthirius multifiliis</name>
    <name type="common">White spot disease agent</name>
    <name type="synonym">Ich</name>
    <dbReference type="NCBI Taxonomy" id="5932"/>
    <lineage>
        <taxon>Eukaryota</taxon>
        <taxon>Sar</taxon>
        <taxon>Alveolata</taxon>
        <taxon>Ciliophora</taxon>
        <taxon>Intramacronucleata</taxon>
        <taxon>Oligohymenophorea</taxon>
        <taxon>Hymenostomatida</taxon>
        <taxon>Ophryoglenina</taxon>
        <taxon>Ichthyophthirius</taxon>
    </lineage>
</organism>
<dbReference type="PANTHER" id="PTHR13715:SF99">
    <property type="entry name" value="INOSITOL 1,4,5-TRISPHOSPHATE RECEPTOR-LIKE PROTEIN A"/>
    <property type="match status" value="1"/>
</dbReference>
<feature type="domain" description="Ion transport" evidence="6">
    <location>
        <begin position="46"/>
        <end position="214"/>
    </location>
</feature>
<evidence type="ECO:0000256" key="4">
    <source>
        <dbReference type="ARBA" id="ARBA00023136"/>
    </source>
</evidence>
<evidence type="ECO:0000256" key="5">
    <source>
        <dbReference type="SAM" id="Phobius"/>
    </source>
</evidence>
<dbReference type="Proteomes" id="UP000008983">
    <property type="component" value="Unassembled WGS sequence"/>
</dbReference>
<dbReference type="OrthoDB" id="295684at2759"/>
<dbReference type="OMA" id="ICGHDKE"/>
<name>G0QWW8_ICHMU</name>
<dbReference type="GO" id="GO:0006816">
    <property type="term" value="P:calcium ion transport"/>
    <property type="evidence" value="ECO:0007669"/>
    <property type="project" value="InterPro"/>
</dbReference>
<evidence type="ECO:0000256" key="1">
    <source>
        <dbReference type="ARBA" id="ARBA00004141"/>
    </source>
</evidence>
<keyword evidence="4 5" id="KW-0472">Membrane</keyword>
<dbReference type="PANTHER" id="PTHR13715">
    <property type="entry name" value="RYANODINE RECEPTOR AND IP3 RECEPTOR"/>
    <property type="match status" value="1"/>
</dbReference>
<dbReference type="Pfam" id="PF00520">
    <property type="entry name" value="Ion_trans"/>
    <property type="match status" value="1"/>
</dbReference>
<dbReference type="InParanoid" id="G0QWW8"/>